<organism evidence="2 3">
    <name type="scientific">Zopfia rhizophila CBS 207.26</name>
    <dbReference type="NCBI Taxonomy" id="1314779"/>
    <lineage>
        <taxon>Eukaryota</taxon>
        <taxon>Fungi</taxon>
        <taxon>Dikarya</taxon>
        <taxon>Ascomycota</taxon>
        <taxon>Pezizomycotina</taxon>
        <taxon>Dothideomycetes</taxon>
        <taxon>Dothideomycetes incertae sedis</taxon>
        <taxon>Zopfiaceae</taxon>
        <taxon>Zopfia</taxon>
    </lineage>
</organism>
<feature type="non-terminal residue" evidence="2">
    <location>
        <position position="1"/>
    </location>
</feature>
<keyword evidence="3" id="KW-1185">Reference proteome</keyword>
<dbReference type="EMBL" id="ML994617">
    <property type="protein sequence ID" value="KAF2191353.1"/>
    <property type="molecule type" value="Genomic_DNA"/>
</dbReference>
<feature type="non-terminal residue" evidence="2">
    <location>
        <position position="71"/>
    </location>
</feature>
<dbReference type="Pfam" id="PF06985">
    <property type="entry name" value="HET"/>
    <property type="match status" value="1"/>
</dbReference>
<feature type="domain" description="Heterokaryon incompatibility" evidence="1">
    <location>
        <begin position="7"/>
        <end position="71"/>
    </location>
</feature>
<proteinExistence type="predicted"/>
<protein>
    <submittedName>
        <fullName evidence="2">Heterokaryon incompatibility</fullName>
    </submittedName>
</protein>
<name>A0A6A6EJZ4_9PEZI</name>
<dbReference type="OrthoDB" id="2958217at2759"/>
<dbReference type="InterPro" id="IPR010730">
    <property type="entry name" value="HET"/>
</dbReference>
<dbReference type="Proteomes" id="UP000800200">
    <property type="component" value="Unassembled WGS sequence"/>
</dbReference>
<dbReference type="AlphaFoldDB" id="A0A6A6EJZ4"/>
<dbReference type="PANTHER" id="PTHR33112">
    <property type="entry name" value="DOMAIN PROTEIN, PUTATIVE-RELATED"/>
    <property type="match status" value="1"/>
</dbReference>
<evidence type="ECO:0000313" key="2">
    <source>
        <dbReference type="EMBL" id="KAF2191353.1"/>
    </source>
</evidence>
<evidence type="ECO:0000313" key="3">
    <source>
        <dbReference type="Proteomes" id="UP000800200"/>
    </source>
</evidence>
<dbReference type="PANTHER" id="PTHR33112:SF16">
    <property type="entry name" value="HETEROKARYON INCOMPATIBILITY DOMAIN-CONTAINING PROTEIN"/>
    <property type="match status" value="1"/>
</dbReference>
<accession>A0A6A6EJZ4</accession>
<reference evidence="2" key="1">
    <citation type="journal article" date="2020" name="Stud. Mycol.">
        <title>101 Dothideomycetes genomes: a test case for predicting lifestyles and emergence of pathogens.</title>
        <authorList>
            <person name="Haridas S."/>
            <person name="Albert R."/>
            <person name="Binder M."/>
            <person name="Bloem J."/>
            <person name="Labutti K."/>
            <person name="Salamov A."/>
            <person name="Andreopoulos B."/>
            <person name="Baker S."/>
            <person name="Barry K."/>
            <person name="Bills G."/>
            <person name="Bluhm B."/>
            <person name="Cannon C."/>
            <person name="Castanera R."/>
            <person name="Culley D."/>
            <person name="Daum C."/>
            <person name="Ezra D."/>
            <person name="Gonzalez J."/>
            <person name="Henrissat B."/>
            <person name="Kuo A."/>
            <person name="Liang C."/>
            <person name="Lipzen A."/>
            <person name="Lutzoni F."/>
            <person name="Magnuson J."/>
            <person name="Mondo S."/>
            <person name="Nolan M."/>
            <person name="Ohm R."/>
            <person name="Pangilinan J."/>
            <person name="Park H.-J."/>
            <person name="Ramirez L."/>
            <person name="Alfaro M."/>
            <person name="Sun H."/>
            <person name="Tritt A."/>
            <person name="Yoshinaga Y."/>
            <person name="Zwiers L.-H."/>
            <person name="Turgeon B."/>
            <person name="Goodwin S."/>
            <person name="Spatafora J."/>
            <person name="Crous P."/>
            <person name="Grigoriev I."/>
        </authorList>
    </citation>
    <scope>NUCLEOTIDE SEQUENCE</scope>
    <source>
        <strain evidence="2">CBS 207.26</strain>
    </source>
</reference>
<sequence length="71" mass="8031">QSENLSELKQNIPISRFPLTFQPAFEVTVQLGFNYIWIDSLCILQDSLADWAAEADRMGHVYENACLNIAA</sequence>
<gene>
    <name evidence="2" type="ORF">K469DRAFT_529651</name>
</gene>
<evidence type="ECO:0000259" key="1">
    <source>
        <dbReference type="Pfam" id="PF06985"/>
    </source>
</evidence>